<dbReference type="AlphaFoldDB" id="A0A1H9PRB5"/>
<dbReference type="Proteomes" id="UP000182841">
    <property type="component" value="Unassembled WGS sequence"/>
</dbReference>
<dbReference type="EMBL" id="FOGO01000002">
    <property type="protein sequence ID" value="SER50734.1"/>
    <property type="molecule type" value="Genomic_DNA"/>
</dbReference>
<protein>
    <submittedName>
        <fullName evidence="1">Phage derived protein Gp49-like</fullName>
    </submittedName>
</protein>
<accession>A0A1H9PRB5</accession>
<proteinExistence type="predicted"/>
<name>A0A1H9PRB5_9ACTN</name>
<sequence>MQSNAYIVECMDGQYVIEVEPEVRDWLDLLPFRLYRRVEDKADRLLAEPTTLGEPYSRHLGGKLRELRLVLDGDAVRIPYWLAPGRRIVLLTVFRKTRMHETAEIERAHQAQKACEAEHGPAQHTYDRVREA</sequence>
<dbReference type="InterPro" id="IPR009241">
    <property type="entry name" value="HigB-like"/>
</dbReference>
<keyword evidence="2" id="KW-1185">Reference proteome</keyword>
<evidence type="ECO:0000313" key="1">
    <source>
        <dbReference type="EMBL" id="SER50734.1"/>
    </source>
</evidence>
<gene>
    <name evidence="1" type="ORF">SAMN05421870_102198</name>
</gene>
<reference evidence="2" key="1">
    <citation type="submission" date="2016-10" db="EMBL/GenBank/DDBJ databases">
        <authorList>
            <person name="Varghese N."/>
            <person name="Submissions S."/>
        </authorList>
    </citation>
    <scope>NUCLEOTIDE SEQUENCE [LARGE SCALE GENOMIC DNA]</scope>
    <source>
        <strain evidence="2">CGMCC 4.6825</strain>
    </source>
</reference>
<dbReference type="Pfam" id="PF05973">
    <property type="entry name" value="Gp49"/>
    <property type="match status" value="1"/>
</dbReference>
<evidence type="ECO:0000313" key="2">
    <source>
        <dbReference type="Proteomes" id="UP000182841"/>
    </source>
</evidence>
<organism evidence="1 2">
    <name type="scientific">Streptomyces qinglanensis</name>
    <dbReference type="NCBI Taxonomy" id="943816"/>
    <lineage>
        <taxon>Bacteria</taxon>
        <taxon>Bacillati</taxon>
        <taxon>Actinomycetota</taxon>
        <taxon>Actinomycetes</taxon>
        <taxon>Kitasatosporales</taxon>
        <taxon>Streptomycetaceae</taxon>
        <taxon>Streptomyces</taxon>
    </lineage>
</organism>